<dbReference type="EMBL" id="CP000817">
    <property type="protein sequence ID" value="ACA41013.1"/>
    <property type="molecule type" value="Genomic_DNA"/>
</dbReference>
<gene>
    <name evidence="1" type="ordered locus">Bsph_3525</name>
</gene>
<dbReference type="HOGENOM" id="CLU_2788976_0_0_9"/>
<accession>B1HRZ0</accession>
<dbReference type="Proteomes" id="UP000002164">
    <property type="component" value="Chromosome"/>
</dbReference>
<name>B1HRZ0_LYSSC</name>
<organism evidence="1 2">
    <name type="scientific">Lysinibacillus sphaericus (strain C3-41)</name>
    <dbReference type="NCBI Taxonomy" id="444177"/>
    <lineage>
        <taxon>Bacteria</taxon>
        <taxon>Bacillati</taxon>
        <taxon>Bacillota</taxon>
        <taxon>Bacilli</taxon>
        <taxon>Bacillales</taxon>
        <taxon>Bacillaceae</taxon>
        <taxon>Lysinibacillus</taxon>
    </lineage>
</organism>
<evidence type="ECO:0000313" key="1">
    <source>
        <dbReference type="EMBL" id="ACA41013.1"/>
    </source>
</evidence>
<dbReference type="AlphaFoldDB" id="B1HRZ0"/>
<proteinExistence type="predicted"/>
<protein>
    <submittedName>
        <fullName evidence="1">Uncharacterized protein</fullName>
    </submittedName>
</protein>
<dbReference type="KEGG" id="lsp:Bsph_3525"/>
<evidence type="ECO:0000313" key="2">
    <source>
        <dbReference type="Proteomes" id="UP000002164"/>
    </source>
</evidence>
<reference evidence="1 2" key="1">
    <citation type="journal article" date="2008" name="J. Bacteriol.">
        <title>Complete genome sequence of the mosquitocidal bacterium Bacillus sphaericus C3-41 and comparison with those of closely related Bacillus species.</title>
        <authorList>
            <person name="Hu X."/>
            <person name="Fan W."/>
            <person name="Han B."/>
            <person name="Liu H."/>
            <person name="Zheng D."/>
            <person name="Li Q."/>
            <person name="Dong W."/>
            <person name="Yan J."/>
            <person name="Gao M."/>
            <person name="Berry C."/>
            <person name="Yuan Z."/>
        </authorList>
    </citation>
    <scope>NUCLEOTIDE SEQUENCE [LARGE SCALE GENOMIC DNA]</scope>
    <source>
        <strain evidence="1 2">C3-41</strain>
    </source>
</reference>
<dbReference type="EnsemblBacteria" id="ACA41013">
    <property type="protein sequence ID" value="ACA41013"/>
    <property type="gene ID" value="Bsph_3525"/>
</dbReference>
<sequence>MLSIKLGTLDISYNEAEEILLELSRENMDELSSEVEGNIFELIMLVKEQGNILNKEKSQHRELSIAGRY</sequence>